<dbReference type="Proteomes" id="UP000235836">
    <property type="component" value="Unassembled WGS sequence"/>
</dbReference>
<proteinExistence type="predicted"/>
<dbReference type="AlphaFoldDB" id="A0A2N6T320"/>
<protein>
    <submittedName>
        <fullName evidence="3">Uncharacterized protein</fullName>
    </submittedName>
</protein>
<keyword evidence="4" id="KW-1185">Reference proteome</keyword>
<dbReference type="EMBL" id="PNHG01000018">
    <property type="protein sequence ID" value="PMC63716.1"/>
    <property type="molecule type" value="Genomic_DNA"/>
</dbReference>
<keyword evidence="2" id="KW-0812">Transmembrane</keyword>
<organism evidence="3 4">
    <name type="scientific">Corynebacterium tuscaniense</name>
    <dbReference type="NCBI Taxonomy" id="302449"/>
    <lineage>
        <taxon>Bacteria</taxon>
        <taxon>Bacillati</taxon>
        <taxon>Actinomycetota</taxon>
        <taxon>Actinomycetes</taxon>
        <taxon>Mycobacteriales</taxon>
        <taxon>Corynebacteriaceae</taxon>
        <taxon>Corynebacterium</taxon>
    </lineage>
</organism>
<feature type="region of interest" description="Disordered" evidence="1">
    <location>
        <begin position="48"/>
        <end position="102"/>
    </location>
</feature>
<feature type="transmembrane region" description="Helical" evidence="2">
    <location>
        <begin position="16"/>
        <end position="39"/>
    </location>
</feature>
<accession>A0A2N6T320</accession>
<feature type="compositionally biased region" description="Low complexity" evidence="1">
    <location>
        <begin position="61"/>
        <end position="83"/>
    </location>
</feature>
<evidence type="ECO:0000313" key="3">
    <source>
        <dbReference type="EMBL" id="PMC63716.1"/>
    </source>
</evidence>
<dbReference type="RefSeq" id="WP_102724435.1">
    <property type="nucleotide sequence ID" value="NZ_PNHG01000018.1"/>
</dbReference>
<name>A0A2N6T320_9CORY</name>
<gene>
    <name evidence="3" type="ORF">CJ203_09720</name>
</gene>
<reference evidence="3 4" key="1">
    <citation type="submission" date="2017-09" db="EMBL/GenBank/DDBJ databases">
        <title>Bacterial strain isolated from the female urinary microbiota.</title>
        <authorList>
            <person name="Thomas-White K."/>
            <person name="Kumar N."/>
            <person name="Forster S."/>
            <person name="Putonti C."/>
            <person name="Lawley T."/>
            <person name="Wolfe A.J."/>
        </authorList>
    </citation>
    <scope>NUCLEOTIDE SEQUENCE [LARGE SCALE GENOMIC DNA]</scope>
    <source>
        <strain evidence="3 4">UMB0792</strain>
    </source>
</reference>
<keyword evidence="2" id="KW-1133">Transmembrane helix</keyword>
<sequence length="165" mass="17580">MTDSYWQQPQQKSNTGLIVLICLVGLLLLGLLGFGAYYLMSDDSGDSSEAPALTVQKSEEGSTGSAGSGTISKSSKSTVTKTTDATETKNPKKEYKSFEPGSSVTSQSFAQAVYDAFRTEYDGDPNITLHDVHSSVTGKSYTMRCSEEGSKVVCRGGNNAVVKIH</sequence>
<feature type="compositionally biased region" description="Basic and acidic residues" evidence="1">
    <location>
        <begin position="84"/>
        <end position="97"/>
    </location>
</feature>
<evidence type="ECO:0000313" key="4">
    <source>
        <dbReference type="Proteomes" id="UP000235836"/>
    </source>
</evidence>
<evidence type="ECO:0000256" key="2">
    <source>
        <dbReference type="SAM" id="Phobius"/>
    </source>
</evidence>
<comment type="caution">
    <text evidence="3">The sequence shown here is derived from an EMBL/GenBank/DDBJ whole genome shotgun (WGS) entry which is preliminary data.</text>
</comment>
<evidence type="ECO:0000256" key="1">
    <source>
        <dbReference type="SAM" id="MobiDB-lite"/>
    </source>
</evidence>
<keyword evidence="2" id="KW-0472">Membrane</keyword>